<gene>
    <name evidence="2" type="ORF">ALC57_15074</name>
</gene>
<sequence>MVPPDSPCSEEHEESLERRNHTYRVPLFNEGLRTVVCWHPRLSKRVQGEPPCYDKASHARGIGQRPSTTDSNTSTNSCPCDLVVRSVPNISPTFSHSFSLFGLVGALRATENLPSLSTRRATSVPAEKSEDTARRERVSPHPSRHIESNISLLSSDEEGTQFQPGGVGKLTLRKKKNVKTYMLLQSFFISYDILLSLAKYILSTVRTSGYRKTDRSRVNCGVYGKTFRIEEGVTPPLFPKNCECVATRFFFYVFSLFAVTPFFQKLRTCRDTFFFLRIFFVRDIIFKYSRSDQAFRLAVRDHLVLPSQYMVISNQPGSARPVGSCQKFPWHGTRKNVMRENGPLFQHHHFLHDKFLVNDESLQIHERWHEHVVEKTAVEKTEVDCCVS</sequence>
<evidence type="ECO:0000313" key="2">
    <source>
        <dbReference type="EMBL" id="KYN12749.1"/>
    </source>
</evidence>
<dbReference type="Proteomes" id="UP000078492">
    <property type="component" value="Unassembled WGS sequence"/>
</dbReference>
<feature type="compositionally biased region" description="Basic and acidic residues" evidence="1">
    <location>
        <begin position="127"/>
        <end position="145"/>
    </location>
</feature>
<organism evidence="2 3">
    <name type="scientific">Trachymyrmex cornetzi</name>
    <dbReference type="NCBI Taxonomy" id="471704"/>
    <lineage>
        <taxon>Eukaryota</taxon>
        <taxon>Metazoa</taxon>
        <taxon>Ecdysozoa</taxon>
        <taxon>Arthropoda</taxon>
        <taxon>Hexapoda</taxon>
        <taxon>Insecta</taxon>
        <taxon>Pterygota</taxon>
        <taxon>Neoptera</taxon>
        <taxon>Endopterygota</taxon>
        <taxon>Hymenoptera</taxon>
        <taxon>Apocrita</taxon>
        <taxon>Aculeata</taxon>
        <taxon>Formicoidea</taxon>
        <taxon>Formicidae</taxon>
        <taxon>Myrmicinae</taxon>
        <taxon>Trachymyrmex</taxon>
    </lineage>
</organism>
<accession>A0A151IXG3</accession>
<proteinExistence type="predicted"/>
<protein>
    <submittedName>
        <fullName evidence="2">Uncharacterized protein</fullName>
    </submittedName>
</protein>
<keyword evidence="3" id="KW-1185">Reference proteome</keyword>
<name>A0A151IXG3_9HYME</name>
<reference evidence="2 3" key="1">
    <citation type="submission" date="2015-09" db="EMBL/GenBank/DDBJ databases">
        <title>Trachymyrmex cornetzi WGS genome.</title>
        <authorList>
            <person name="Nygaard S."/>
            <person name="Hu H."/>
            <person name="Boomsma J."/>
            <person name="Zhang G."/>
        </authorList>
    </citation>
    <scope>NUCLEOTIDE SEQUENCE [LARGE SCALE GENOMIC DNA]</scope>
    <source>
        <strain evidence="2">Tcor2-1</strain>
        <tissue evidence="2">Whole body</tissue>
    </source>
</reference>
<evidence type="ECO:0000313" key="3">
    <source>
        <dbReference type="Proteomes" id="UP000078492"/>
    </source>
</evidence>
<feature type="region of interest" description="Disordered" evidence="1">
    <location>
        <begin position="116"/>
        <end position="145"/>
    </location>
</feature>
<evidence type="ECO:0000256" key="1">
    <source>
        <dbReference type="SAM" id="MobiDB-lite"/>
    </source>
</evidence>
<dbReference type="AlphaFoldDB" id="A0A151IXG3"/>
<dbReference type="EMBL" id="KQ980805">
    <property type="protein sequence ID" value="KYN12749.1"/>
    <property type="molecule type" value="Genomic_DNA"/>
</dbReference>
<feature type="region of interest" description="Disordered" evidence="1">
    <location>
        <begin position="48"/>
        <end position="76"/>
    </location>
</feature>
<feature type="compositionally biased region" description="Low complexity" evidence="1">
    <location>
        <begin position="67"/>
        <end position="76"/>
    </location>
</feature>